<proteinExistence type="predicted"/>
<reference evidence="1" key="1">
    <citation type="submission" date="2023-04" db="EMBL/GenBank/DDBJ databases">
        <title>Draft Genome sequencing of Naganishia species isolated from polar environments using Oxford Nanopore Technology.</title>
        <authorList>
            <person name="Leo P."/>
            <person name="Venkateswaran K."/>
        </authorList>
    </citation>
    <scope>NUCLEOTIDE SEQUENCE</scope>
    <source>
        <strain evidence="1">DBVPG 5303</strain>
    </source>
</reference>
<gene>
    <name evidence="1" type="ORF">QFC24_005855</name>
</gene>
<name>A0ACC2X7Z7_9TREE</name>
<accession>A0ACC2X7Z7</accession>
<comment type="caution">
    <text evidence="1">The sequence shown here is derived from an EMBL/GenBank/DDBJ whole genome shotgun (WGS) entry which is preliminary data.</text>
</comment>
<sequence>MSAITATAQRGELIDRLAAEPSSLTFDAPTVWLQTARGKPSDVLSVKEDAPIPKPGPNEVVVKVHSVSLNPVGYKLMGMLFWPLCKLPMIPEGDFSGWVVDPNGHDSKWRINDEVIGLIEVPVRVNKGKGAMAQYITVDAARIVPKPSNVPFDQAAGLPTVGMTANEGLFKHGNLQAGQRILINGGSSSVGAIAIQLAKDKGATVVTSCSGPKMGMVKDFGADEVLDYTTSPLAEQLAKLPPVDLVFDAIGTQSLYDASPSFLKPEGQYVTISLDVHGVSTLRTAKLTASLVSNFVRPTFLGGTARKFKMFSMQWDEDGMKKMTKLMEQGKLRVPIDERYASDKQGVLAAYEKIMTNKVCNLWDSTFAKPRKADLIYDP</sequence>
<dbReference type="EMBL" id="JASBWV010000026">
    <property type="protein sequence ID" value="KAJ9118892.1"/>
    <property type="molecule type" value="Genomic_DNA"/>
</dbReference>
<keyword evidence="2" id="KW-1185">Reference proteome</keyword>
<dbReference type="Proteomes" id="UP001234202">
    <property type="component" value="Unassembled WGS sequence"/>
</dbReference>
<organism evidence="1 2">
    <name type="scientific">Naganishia onofrii</name>
    <dbReference type="NCBI Taxonomy" id="1851511"/>
    <lineage>
        <taxon>Eukaryota</taxon>
        <taxon>Fungi</taxon>
        <taxon>Dikarya</taxon>
        <taxon>Basidiomycota</taxon>
        <taxon>Agaricomycotina</taxon>
        <taxon>Tremellomycetes</taxon>
        <taxon>Filobasidiales</taxon>
        <taxon>Filobasidiaceae</taxon>
        <taxon>Naganishia</taxon>
    </lineage>
</organism>
<protein>
    <submittedName>
        <fullName evidence="1">Uncharacterized protein</fullName>
    </submittedName>
</protein>
<evidence type="ECO:0000313" key="1">
    <source>
        <dbReference type="EMBL" id="KAJ9118892.1"/>
    </source>
</evidence>
<evidence type="ECO:0000313" key="2">
    <source>
        <dbReference type="Proteomes" id="UP001234202"/>
    </source>
</evidence>